<accession>A0ABP7X5C4</accession>
<evidence type="ECO:0000313" key="1">
    <source>
        <dbReference type="EMBL" id="GAA4105010.1"/>
    </source>
</evidence>
<reference evidence="2" key="1">
    <citation type="journal article" date="2019" name="Int. J. Syst. Evol. Microbiol.">
        <title>The Global Catalogue of Microorganisms (GCM) 10K type strain sequencing project: providing services to taxonomists for standard genome sequencing and annotation.</title>
        <authorList>
            <consortium name="The Broad Institute Genomics Platform"/>
            <consortium name="The Broad Institute Genome Sequencing Center for Infectious Disease"/>
            <person name="Wu L."/>
            <person name="Ma J."/>
        </authorList>
    </citation>
    <scope>NUCLEOTIDE SEQUENCE [LARGE SCALE GENOMIC DNA]</scope>
    <source>
        <strain evidence="2">JCM 17085</strain>
    </source>
</reference>
<comment type="caution">
    <text evidence="1">The sequence shown here is derived from an EMBL/GenBank/DDBJ whole genome shotgun (WGS) entry which is preliminary data.</text>
</comment>
<protein>
    <submittedName>
        <fullName evidence="1">Uncharacterized protein</fullName>
    </submittedName>
</protein>
<name>A0ABP7X5C4_9SPHI</name>
<keyword evidence="2" id="KW-1185">Reference proteome</keyword>
<sequence>MAQFLFLREYISANMKNTALLLKALDIELKKLLSEDIKRFRNKQHANEAVNREMVKKAA</sequence>
<dbReference type="Proteomes" id="UP001500841">
    <property type="component" value="Unassembled WGS sequence"/>
</dbReference>
<proteinExistence type="predicted"/>
<organism evidence="1 2">
    <name type="scientific">Mucilaginibacter panaciglaebae</name>
    <dbReference type="NCBI Taxonomy" id="502331"/>
    <lineage>
        <taxon>Bacteria</taxon>
        <taxon>Pseudomonadati</taxon>
        <taxon>Bacteroidota</taxon>
        <taxon>Sphingobacteriia</taxon>
        <taxon>Sphingobacteriales</taxon>
        <taxon>Sphingobacteriaceae</taxon>
        <taxon>Mucilaginibacter</taxon>
    </lineage>
</organism>
<gene>
    <name evidence="1" type="ORF">GCM10022392_33280</name>
</gene>
<evidence type="ECO:0000313" key="2">
    <source>
        <dbReference type="Proteomes" id="UP001500841"/>
    </source>
</evidence>
<dbReference type="EMBL" id="BAABCV010000016">
    <property type="protein sequence ID" value="GAA4105010.1"/>
    <property type="molecule type" value="Genomic_DNA"/>
</dbReference>